<dbReference type="Proteomes" id="UP001550348">
    <property type="component" value="Unassembled WGS sequence"/>
</dbReference>
<feature type="transmembrane region" description="Helical" evidence="6">
    <location>
        <begin position="369"/>
        <end position="389"/>
    </location>
</feature>
<gene>
    <name evidence="8" type="ORF">ABZ071_02170</name>
</gene>
<dbReference type="Gene3D" id="3.40.50.300">
    <property type="entry name" value="P-loop containing nucleotide triphosphate hydrolases"/>
    <property type="match status" value="1"/>
</dbReference>
<dbReference type="PROSITE" id="PS50893">
    <property type="entry name" value="ABC_TRANSPORTER_2"/>
    <property type="match status" value="1"/>
</dbReference>
<dbReference type="GO" id="GO:0005524">
    <property type="term" value="F:ATP binding"/>
    <property type="evidence" value="ECO:0007669"/>
    <property type="project" value="UniProtKB-KW"/>
</dbReference>
<evidence type="ECO:0000256" key="1">
    <source>
        <dbReference type="ARBA" id="ARBA00005417"/>
    </source>
</evidence>
<organism evidence="8 9">
    <name type="scientific">Micromonospora fulviviridis</name>
    <dbReference type="NCBI Taxonomy" id="47860"/>
    <lineage>
        <taxon>Bacteria</taxon>
        <taxon>Bacillati</taxon>
        <taxon>Actinomycetota</taxon>
        <taxon>Actinomycetes</taxon>
        <taxon>Micromonosporales</taxon>
        <taxon>Micromonosporaceae</taxon>
        <taxon>Micromonospora</taxon>
    </lineage>
</organism>
<keyword evidence="6" id="KW-1133">Transmembrane helix</keyword>
<dbReference type="CDD" id="cd03268">
    <property type="entry name" value="ABC_BcrA_bacitracin_resist"/>
    <property type="match status" value="1"/>
</dbReference>
<feature type="domain" description="ABC transporter" evidence="7">
    <location>
        <begin position="5"/>
        <end position="228"/>
    </location>
</feature>
<protein>
    <submittedName>
        <fullName evidence="8">ATP-binding cassette domain-containing protein</fullName>
    </submittedName>
</protein>
<comment type="similarity">
    <text evidence="1">Belongs to the ABC transporter superfamily.</text>
</comment>
<evidence type="ECO:0000256" key="5">
    <source>
        <dbReference type="SAM" id="MobiDB-lite"/>
    </source>
</evidence>
<dbReference type="SUPFAM" id="SSF52540">
    <property type="entry name" value="P-loop containing nucleoside triphosphate hydrolases"/>
    <property type="match status" value="1"/>
</dbReference>
<feature type="transmembrane region" description="Helical" evidence="6">
    <location>
        <begin position="410"/>
        <end position="436"/>
    </location>
</feature>
<dbReference type="InterPro" id="IPR003439">
    <property type="entry name" value="ABC_transporter-like_ATP-bd"/>
</dbReference>
<keyword evidence="3" id="KW-0547">Nucleotide-binding</keyword>
<evidence type="ECO:0000256" key="3">
    <source>
        <dbReference type="ARBA" id="ARBA00022741"/>
    </source>
</evidence>
<keyword evidence="9" id="KW-1185">Reference proteome</keyword>
<comment type="caution">
    <text evidence="8">The sequence shown here is derived from an EMBL/GenBank/DDBJ whole genome shotgun (WGS) entry which is preliminary data.</text>
</comment>
<keyword evidence="4 8" id="KW-0067">ATP-binding</keyword>
<dbReference type="InterPro" id="IPR027417">
    <property type="entry name" value="P-loop_NTPase"/>
</dbReference>
<keyword evidence="2" id="KW-0813">Transport</keyword>
<dbReference type="EMBL" id="JBEXRX010000003">
    <property type="protein sequence ID" value="MEU0150732.1"/>
    <property type="molecule type" value="Genomic_DNA"/>
</dbReference>
<dbReference type="InterPro" id="IPR003593">
    <property type="entry name" value="AAA+_ATPase"/>
</dbReference>
<dbReference type="RefSeq" id="WP_355662926.1">
    <property type="nucleotide sequence ID" value="NZ_JBEXRX010000003.1"/>
</dbReference>
<dbReference type="Pfam" id="PF00005">
    <property type="entry name" value="ABC_tran"/>
    <property type="match status" value="1"/>
</dbReference>
<dbReference type="PANTHER" id="PTHR43335:SF4">
    <property type="entry name" value="ABC TRANSPORTER, ATP-BINDING PROTEIN"/>
    <property type="match status" value="1"/>
</dbReference>
<proteinExistence type="inferred from homology"/>
<sequence>MNLPVQTEGLTKRYGGLTAVQDLQLTVRAGEVYGFLGPNGAGKTTTLRMLLGLVRPTAGTVRLLGRPPAAGRLTGVGALIEGPAFYPYLSGRDNLRVLARYAGVGADRVALVLDLVDLTDRAGDRYAGYSLGMKQRLGVAAALLKDPRLLILDEPTNGLDPAGMADMRTLIRRLGAAGCTVLVSSHLLGEVEQVCDRVGVIARGRLVAEGSVAELRGAAGLRLLADPLDAAAERARELVGAERCRWSTAGWSWPSRRTGPPGSTPSWSGRGSPCASCDPGNGTWNRSSSTSWRRERSMSRSFRAETIKLVRRPASWLLLAITLVLSLIFTYVFPYAGLAGGTDGPNTDRALPALLPDQLVGNSLGGLPVFLGSILLILGVLTVGGEYGWGTWKTVLTQGPTRLEVYAGKLLTLAAAALAVVLAVFAVGAVASLLIASAEAQPVTWPTAGDLLTGIGAGWLIATMWAMLGAVLAVALRAVALPVGLGLVWMLAVQNLLAAIAAPLVDWVAKAQEGLPGPNAGSLAAALGASGDTPGVAASVGGGQAAVVVAAYLVGFAAVGAVLLRRRDIG</sequence>
<evidence type="ECO:0000313" key="8">
    <source>
        <dbReference type="EMBL" id="MEU0150732.1"/>
    </source>
</evidence>
<feature type="transmembrane region" description="Helical" evidence="6">
    <location>
        <begin position="456"/>
        <end position="476"/>
    </location>
</feature>
<feature type="transmembrane region" description="Helical" evidence="6">
    <location>
        <begin position="316"/>
        <end position="336"/>
    </location>
</feature>
<dbReference type="Pfam" id="PF12730">
    <property type="entry name" value="ABC2_membrane_4"/>
    <property type="match status" value="1"/>
</dbReference>
<feature type="transmembrane region" description="Helical" evidence="6">
    <location>
        <begin position="545"/>
        <end position="564"/>
    </location>
</feature>
<dbReference type="PANTHER" id="PTHR43335">
    <property type="entry name" value="ABC TRANSPORTER, ATP-BINDING PROTEIN"/>
    <property type="match status" value="1"/>
</dbReference>
<keyword evidence="6" id="KW-0472">Membrane</keyword>
<feature type="transmembrane region" description="Helical" evidence="6">
    <location>
        <begin position="483"/>
        <end position="505"/>
    </location>
</feature>
<accession>A0ABV2VFI1</accession>
<evidence type="ECO:0000313" key="9">
    <source>
        <dbReference type="Proteomes" id="UP001550348"/>
    </source>
</evidence>
<evidence type="ECO:0000256" key="4">
    <source>
        <dbReference type="ARBA" id="ARBA00022840"/>
    </source>
</evidence>
<reference evidence="8 9" key="1">
    <citation type="submission" date="2024-06" db="EMBL/GenBank/DDBJ databases">
        <title>The Natural Products Discovery Center: Release of the First 8490 Sequenced Strains for Exploring Actinobacteria Biosynthetic Diversity.</title>
        <authorList>
            <person name="Kalkreuter E."/>
            <person name="Kautsar S.A."/>
            <person name="Yang D."/>
            <person name="Bader C.D."/>
            <person name="Teijaro C.N."/>
            <person name="Fluegel L."/>
            <person name="Davis C.M."/>
            <person name="Simpson J.R."/>
            <person name="Lauterbach L."/>
            <person name="Steele A.D."/>
            <person name="Gui C."/>
            <person name="Meng S."/>
            <person name="Li G."/>
            <person name="Viehrig K."/>
            <person name="Ye F."/>
            <person name="Su P."/>
            <person name="Kiefer A.F."/>
            <person name="Nichols A."/>
            <person name="Cepeda A.J."/>
            <person name="Yan W."/>
            <person name="Fan B."/>
            <person name="Jiang Y."/>
            <person name="Adhikari A."/>
            <person name="Zheng C.-J."/>
            <person name="Schuster L."/>
            <person name="Cowan T.M."/>
            <person name="Smanski M.J."/>
            <person name="Chevrette M.G."/>
            <person name="De Carvalho L.P.S."/>
            <person name="Shen B."/>
        </authorList>
    </citation>
    <scope>NUCLEOTIDE SEQUENCE [LARGE SCALE GENOMIC DNA]</scope>
    <source>
        <strain evidence="8 9">NPDC006286</strain>
    </source>
</reference>
<dbReference type="PROSITE" id="PS00211">
    <property type="entry name" value="ABC_TRANSPORTER_1"/>
    <property type="match status" value="1"/>
</dbReference>
<evidence type="ECO:0000259" key="7">
    <source>
        <dbReference type="PROSITE" id="PS50893"/>
    </source>
</evidence>
<name>A0ABV2VFI1_9ACTN</name>
<dbReference type="InterPro" id="IPR017871">
    <property type="entry name" value="ABC_transporter-like_CS"/>
</dbReference>
<keyword evidence="6" id="KW-0812">Transmembrane</keyword>
<evidence type="ECO:0000256" key="2">
    <source>
        <dbReference type="ARBA" id="ARBA00022448"/>
    </source>
</evidence>
<dbReference type="SMART" id="SM00382">
    <property type="entry name" value="AAA"/>
    <property type="match status" value="1"/>
</dbReference>
<feature type="region of interest" description="Disordered" evidence="5">
    <location>
        <begin position="252"/>
        <end position="292"/>
    </location>
</feature>
<evidence type="ECO:0000256" key="6">
    <source>
        <dbReference type="SAM" id="Phobius"/>
    </source>
</evidence>